<feature type="transmembrane region" description="Helical" evidence="7">
    <location>
        <begin position="297"/>
        <end position="320"/>
    </location>
</feature>
<dbReference type="Proteomes" id="UP001161325">
    <property type="component" value="Unassembled WGS sequence"/>
</dbReference>
<feature type="transmembrane region" description="Helical" evidence="7">
    <location>
        <begin position="163"/>
        <end position="182"/>
    </location>
</feature>
<organism evidence="8 9">
    <name type="scientific">Roseisolibacter agri</name>
    <dbReference type="NCBI Taxonomy" id="2014610"/>
    <lineage>
        <taxon>Bacteria</taxon>
        <taxon>Pseudomonadati</taxon>
        <taxon>Gemmatimonadota</taxon>
        <taxon>Gemmatimonadia</taxon>
        <taxon>Gemmatimonadales</taxon>
        <taxon>Gemmatimonadaceae</taxon>
        <taxon>Roseisolibacter</taxon>
    </lineage>
</organism>
<evidence type="ECO:0000256" key="2">
    <source>
        <dbReference type="ARBA" id="ARBA00022475"/>
    </source>
</evidence>
<keyword evidence="5 7" id="KW-0472">Membrane</keyword>
<accession>A0AA37VBF1</accession>
<keyword evidence="2" id="KW-1003">Cell membrane</keyword>
<evidence type="ECO:0000313" key="8">
    <source>
        <dbReference type="EMBL" id="GLC26368.1"/>
    </source>
</evidence>
<evidence type="ECO:0000256" key="7">
    <source>
        <dbReference type="SAM" id="Phobius"/>
    </source>
</evidence>
<keyword evidence="4 7" id="KW-1133">Transmembrane helix</keyword>
<feature type="region of interest" description="Disordered" evidence="6">
    <location>
        <begin position="335"/>
        <end position="354"/>
    </location>
</feature>
<dbReference type="NCBIfam" id="TIGR00374">
    <property type="entry name" value="flippase-like domain"/>
    <property type="match status" value="1"/>
</dbReference>
<dbReference type="RefSeq" id="WP_284350821.1">
    <property type="nucleotide sequence ID" value="NZ_BRXS01000004.1"/>
</dbReference>
<dbReference type="EMBL" id="BRXS01000004">
    <property type="protein sequence ID" value="GLC26368.1"/>
    <property type="molecule type" value="Genomic_DNA"/>
</dbReference>
<feature type="transmembrane region" description="Helical" evidence="7">
    <location>
        <begin position="40"/>
        <end position="57"/>
    </location>
</feature>
<evidence type="ECO:0000256" key="4">
    <source>
        <dbReference type="ARBA" id="ARBA00022989"/>
    </source>
</evidence>
<reference evidence="8" key="1">
    <citation type="submission" date="2022-08" db="EMBL/GenBank/DDBJ databases">
        <title>Draft genome sequencing of Roseisolibacter agri AW1220.</title>
        <authorList>
            <person name="Tobiishi Y."/>
            <person name="Tonouchi A."/>
        </authorList>
    </citation>
    <scope>NUCLEOTIDE SEQUENCE</scope>
    <source>
        <strain evidence="8">AW1220</strain>
    </source>
</reference>
<evidence type="ECO:0000313" key="9">
    <source>
        <dbReference type="Proteomes" id="UP001161325"/>
    </source>
</evidence>
<evidence type="ECO:0000256" key="3">
    <source>
        <dbReference type="ARBA" id="ARBA00022692"/>
    </source>
</evidence>
<dbReference type="AlphaFoldDB" id="A0AA37VBF1"/>
<gene>
    <name evidence="8" type="ORF">rosag_28810</name>
</gene>
<dbReference type="Pfam" id="PF03706">
    <property type="entry name" value="LPG_synthase_TM"/>
    <property type="match status" value="1"/>
</dbReference>
<dbReference type="InterPro" id="IPR022791">
    <property type="entry name" value="L-PG_synthase/AglD"/>
</dbReference>
<feature type="transmembrane region" description="Helical" evidence="7">
    <location>
        <begin position="221"/>
        <end position="243"/>
    </location>
</feature>
<comment type="subcellular location">
    <subcellularLocation>
        <location evidence="1">Cell membrane</location>
        <topology evidence="1">Multi-pass membrane protein</topology>
    </subcellularLocation>
</comment>
<evidence type="ECO:0000256" key="6">
    <source>
        <dbReference type="SAM" id="MobiDB-lite"/>
    </source>
</evidence>
<keyword evidence="3 7" id="KW-0812">Transmembrane</keyword>
<comment type="caution">
    <text evidence="8">The sequence shown here is derived from an EMBL/GenBank/DDBJ whole genome shotgun (WGS) entry which is preliminary data.</text>
</comment>
<dbReference type="GO" id="GO:0005886">
    <property type="term" value="C:plasma membrane"/>
    <property type="evidence" value="ECO:0007669"/>
    <property type="project" value="UniProtKB-SubCell"/>
</dbReference>
<sequence>MRPDWRSALGLALSALLLWWALHEAPLGKVWEALAQSDWLLFAAATAVGTAIFPIRARKWRTILEPVAQRIAFGPLWRSTAIGMMVNNVVPARAGELARAYALTREVPRVAFPASLASLAVDRVFDAIVLLLLMFGALLDPAFPPDVRLAGQSVPMLARGGAVAVVVLLVGLYSFIALPHLFEAAFRAVARRVLPRVEERGAAALRAFADGLGALRHPARFAAVFGWTVVHWLVHALALWLGFRAVGIDVPYSAALFLQGLLGMAVAVPSSPGFFGVFEGAAVMGLSVYAVPSTLAISWALGYHILTFIPITVIGAIYFARLGLRLRDVSDAGGPPGGADAASPLAARVGERPA</sequence>
<evidence type="ECO:0000256" key="1">
    <source>
        <dbReference type="ARBA" id="ARBA00004651"/>
    </source>
</evidence>
<keyword evidence="9" id="KW-1185">Reference proteome</keyword>
<name>A0AA37VBF1_9BACT</name>
<evidence type="ECO:0000256" key="5">
    <source>
        <dbReference type="ARBA" id="ARBA00023136"/>
    </source>
</evidence>
<proteinExistence type="predicted"/>
<dbReference type="PANTHER" id="PTHR39087">
    <property type="entry name" value="UPF0104 MEMBRANE PROTEIN MJ1595"/>
    <property type="match status" value="1"/>
</dbReference>
<feature type="compositionally biased region" description="Low complexity" evidence="6">
    <location>
        <begin position="338"/>
        <end position="347"/>
    </location>
</feature>
<dbReference type="PANTHER" id="PTHR39087:SF2">
    <property type="entry name" value="UPF0104 MEMBRANE PROTEIN MJ1595"/>
    <property type="match status" value="1"/>
</dbReference>
<protein>
    <submittedName>
        <fullName evidence="8">TIGR00374 family protein</fullName>
    </submittedName>
</protein>
<feature type="transmembrane region" description="Helical" evidence="7">
    <location>
        <begin position="249"/>
        <end position="267"/>
    </location>
</feature>